<feature type="compositionally biased region" description="Acidic residues" evidence="1">
    <location>
        <begin position="184"/>
        <end position="201"/>
    </location>
</feature>
<dbReference type="GO" id="GO:0006325">
    <property type="term" value="P:chromatin organization"/>
    <property type="evidence" value="ECO:0007669"/>
    <property type="project" value="InterPro"/>
</dbReference>
<protein>
    <submittedName>
        <fullName evidence="2">(Mediterranean fruit fly) hypothetical protein</fullName>
    </submittedName>
</protein>
<feature type="compositionally biased region" description="Basic and acidic residues" evidence="1">
    <location>
        <begin position="27"/>
        <end position="36"/>
    </location>
</feature>
<dbReference type="PANTHER" id="PTHR13468">
    <property type="entry name" value="DEK PROTEIN"/>
    <property type="match status" value="1"/>
</dbReference>
<name>A0A811V9S9_CERCA</name>
<evidence type="ECO:0000313" key="2">
    <source>
        <dbReference type="EMBL" id="CAD7012090.1"/>
    </source>
</evidence>
<proteinExistence type="predicted"/>
<accession>A0A811V9S9</accession>
<evidence type="ECO:0000256" key="1">
    <source>
        <dbReference type="SAM" id="MobiDB-lite"/>
    </source>
</evidence>
<dbReference type="GO" id="GO:0003677">
    <property type="term" value="F:DNA binding"/>
    <property type="evidence" value="ECO:0007669"/>
    <property type="project" value="InterPro"/>
</dbReference>
<dbReference type="GO" id="GO:0042393">
    <property type="term" value="F:histone binding"/>
    <property type="evidence" value="ECO:0007669"/>
    <property type="project" value="TreeGrafter"/>
</dbReference>
<dbReference type="PANTHER" id="PTHR13468:SF1">
    <property type="entry name" value="PROTEIN DEK"/>
    <property type="match status" value="1"/>
</dbReference>
<organism evidence="2 3">
    <name type="scientific">Ceratitis capitata</name>
    <name type="common">Mediterranean fruit fly</name>
    <name type="synonym">Tephritis capitata</name>
    <dbReference type="NCBI Taxonomy" id="7213"/>
    <lineage>
        <taxon>Eukaryota</taxon>
        <taxon>Metazoa</taxon>
        <taxon>Ecdysozoa</taxon>
        <taxon>Arthropoda</taxon>
        <taxon>Hexapoda</taxon>
        <taxon>Insecta</taxon>
        <taxon>Pterygota</taxon>
        <taxon>Neoptera</taxon>
        <taxon>Endopterygota</taxon>
        <taxon>Diptera</taxon>
        <taxon>Brachycera</taxon>
        <taxon>Muscomorpha</taxon>
        <taxon>Tephritoidea</taxon>
        <taxon>Tephritidae</taxon>
        <taxon>Ceratitis</taxon>
        <taxon>Ceratitis</taxon>
    </lineage>
</organism>
<sequence>MENENKTEEAKAGGDTTASTVTAATEKAPENDKKDVAAGVKESSETDAVTEKKTSTGADDEVDDKKADKAAPTTENDDKNAKSESEAGDKKVDDKSSADSGDDKKSVQKDKLTTNEANDTKKDDKDDVTDGEDKKTDGKEKNGTATGGADGVATAPVADKKKATKEQGKEKNDKKVDKNKDDKEEQEDVGDDNKEVDEEEEGVALAEIDRINDNINKTRVDGLQTLHEFCFNTIGKNNVVKKNLRSFAGFEFEKDSSDYKEKLDAIKKTDAKALKGICDILALERKGKNIKELRIKMPKITHI</sequence>
<feature type="compositionally biased region" description="Basic and acidic residues" evidence="1">
    <location>
        <begin position="76"/>
        <end position="125"/>
    </location>
</feature>
<dbReference type="Proteomes" id="UP000606786">
    <property type="component" value="Unassembled WGS sequence"/>
</dbReference>
<dbReference type="AlphaFoldDB" id="A0A811V9S9"/>
<gene>
    <name evidence="2" type="ORF">CCAP1982_LOCUS20190</name>
</gene>
<dbReference type="GO" id="GO:0005634">
    <property type="term" value="C:nucleus"/>
    <property type="evidence" value="ECO:0007669"/>
    <property type="project" value="TreeGrafter"/>
</dbReference>
<keyword evidence="3" id="KW-1185">Reference proteome</keyword>
<reference evidence="2" key="1">
    <citation type="submission" date="2020-11" db="EMBL/GenBank/DDBJ databases">
        <authorList>
            <person name="Whitehead M."/>
        </authorList>
    </citation>
    <scope>NUCLEOTIDE SEQUENCE</scope>
    <source>
        <strain evidence="2">EGII</strain>
    </source>
</reference>
<dbReference type="InterPro" id="IPR044198">
    <property type="entry name" value="DEK"/>
</dbReference>
<dbReference type="EMBL" id="CAJHJT010000056">
    <property type="protein sequence ID" value="CAD7012090.1"/>
    <property type="molecule type" value="Genomic_DNA"/>
</dbReference>
<feature type="compositionally biased region" description="Basic and acidic residues" evidence="1">
    <location>
        <begin position="131"/>
        <end position="142"/>
    </location>
</feature>
<feature type="region of interest" description="Disordered" evidence="1">
    <location>
        <begin position="1"/>
        <end position="201"/>
    </location>
</feature>
<dbReference type="OrthoDB" id="10248551at2759"/>
<comment type="caution">
    <text evidence="2">The sequence shown here is derived from an EMBL/GenBank/DDBJ whole genome shotgun (WGS) entry which is preliminary data.</text>
</comment>
<evidence type="ECO:0000313" key="3">
    <source>
        <dbReference type="Proteomes" id="UP000606786"/>
    </source>
</evidence>
<feature type="compositionally biased region" description="Basic and acidic residues" evidence="1">
    <location>
        <begin position="1"/>
        <end position="12"/>
    </location>
</feature>
<feature type="compositionally biased region" description="Basic and acidic residues" evidence="1">
    <location>
        <begin position="158"/>
        <end position="183"/>
    </location>
</feature>
<dbReference type="GO" id="GO:2000779">
    <property type="term" value="P:regulation of double-strand break repair"/>
    <property type="evidence" value="ECO:0007669"/>
    <property type="project" value="TreeGrafter"/>
</dbReference>